<evidence type="ECO:0000256" key="17">
    <source>
        <dbReference type="ARBA" id="ARBA00030571"/>
    </source>
</evidence>
<evidence type="ECO:0000256" key="14">
    <source>
        <dbReference type="ARBA" id="ARBA00022840"/>
    </source>
</evidence>
<comment type="caution">
    <text evidence="20">The sequence shown here is derived from an EMBL/GenBank/DDBJ whole genome shotgun (WGS) entry which is preliminary data.</text>
</comment>
<evidence type="ECO:0000256" key="10">
    <source>
        <dbReference type="ARBA" id="ARBA00022573"/>
    </source>
</evidence>
<dbReference type="EC" id="2.7.7.62" evidence="9"/>
<keyword evidence="12 19" id="KW-0547">Nucleotide-binding</keyword>
<accession>A0A1V5T2N8</accession>
<feature type="binding site" evidence="19">
    <location>
        <begin position="57"/>
        <end position="60"/>
    </location>
    <ligand>
        <name>GTP</name>
        <dbReference type="ChEBI" id="CHEBI:37565"/>
    </ligand>
</feature>
<organism evidence="20">
    <name type="scientific">Candidatus Atribacter allofermentans</name>
    <dbReference type="NCBI Taxonomy" id="1852833"/>
    <lineage>
        <taxon>Bacteria</taxon>
        <taxon>Pseudomonadati</taxon>
        <taxon>Atribacterota</taxon>
        <taxon>Atribacteria</taxon>
        <taxon>Atribacterales</taxon>
        <taxon>Atribacteraceae</taxon>
        <taxon>Atribacter</taxon>
    </lineage>
</organism>
<dbReference type="EC" id="2.7.1.156" evidence="8"/>
<evidence type="ECO:0000256" key="9">
    <source>
        <dbReference type="ARBA" id="ARBA00012523"/>
    </source>
</evidence>
<dbReference type="PANTHER" id="PTHR34848:SF1">
    <property type="entry name" value="BIFUNCTIONAL ADENOSYLCOBALAMIN BIOSYNTHESIS PROTEIN COBU"/>
    <property type="match status" value="1"/>
</dbReference>
<dbReference type="PANTHER" id="PTHR34848">
    <property type="match status" value="1"/>
</dbReference>
<evidence type="ECO:0000256" key="13">
    <source>
        <dbReference type="ARBA" id="ARBA00022777"/>
    </source>
</evidence>
<reference evidence="20" key="1">
    <citation type="submission" date="2017-02" db="EMBL/GenBank/DDBJ databases">
        <title>Delving into the versatile metabolic prowess of the omnipresent phylum Bacteroidetes.</title>
        <authorList>
            <person name="Nobu M.K."/>
            <person name="Mei R."/>
            <person name="Narihiro T."/>
            <person name="Kuroda K."/>
            <person name="Liu W.-T."/>
        </authorList>
    </citation>
    <scope>NUCLEOTIDE SEQUENCE</scope>
    <source>
        <strain evidence="20">ADurb.Bin276</strain>
    </source>
</reference>
<dbReference type="GO" id="GO:0005525">
    <property type="term" value="F:GTP binding"/>
    <property type="evidence" value="ECO:0007669"/>
    <property type="project" value="UniProtKB-KW"/>
</dbReference>
<dbReference type="CDD" id="cd00544">
    <property type="entry name" value="CobU"/>
    <property type="match status" value="1"/>
</dbReference>
<dbReference type="Gene3D" id="3.40.50.300">
    <property type="entry name" value="P-loop containing nucleotide triphosphate hydrolases"/>
    <property type="match status" value="1"/>
</dbReference>
<keyword evidence="11 20" id="KW-0808">Transferase</keyword>
<dbReference type="UniPathway" id="UPA00148">
    <property type="reaction ID" value="UER00236"/>
</dbReference>
<comment type="pathway">
    <text evidence="6">Cofactor biosynthesis; adenosylcobalamin biosynthesis; adenosylcobalamin from cob(II)yrinate a,c-diamide: step 5/7.</text>
</comment>
<dbReference type="PIRSF" id="PIRSF006135">
    <property type="entry name" value="CobU"/>
    <property type="match status" value="1"/>
</dbReference>
<feature type="binding site" evidence="19">
    <location>
        <position position="88"/>
    </location>
    <ligand>
        <name>GTP</name>
        <dbReference type="ChEBI" id="CHEBI:37565"/>
    </ligand>
</feature>
<dbReference type="EMBL" id="MWBQ01000025">
    <property type="protein sequence ID" value="OQA61020.1"/>
    <property type="molecule type" value="Genomic_DNA"/>
</dbReference>
<evidence type="ECO:0000256" key="12">
    <source>
        <dbReference type="ARBA" id="ARBA00022741"/>
    </source>
</evidence>
<sequence length="183" mass="20994">MNMPEPYKKTVLILGGARSGKSSLAHQMARDSGLPVIYLATGVVTDMEMKERVQKHRNSRPQSWLTRETPYGFSHIDENWTGKAILLDCVTFLVNNLLLREDKEEAAYHQLLNEFIYLFEKQQREGFYFLMVSNETGMGIVPEYPLARTFRDLQGRVNQWLATKVNQVYLVVAGIPVKIKGEI</sequence>
<comment type="catalytic activity">
    <reaction evidence="1">
        <text>adenosylcob(III)inamide + ATP = adenosylcob(III)inamide phosphate + ADP + H(+)</text>
        <dbReference type="Rhea" id="RHEA:15769"/>
        <dbReference type="ChEBI" id="CHEBI:2480"/>
        <dbReference type="ChEBI" id="CHEBI:15378"/>
        <dbReference type="ChEBI" id="CHEBI:30616"/>
        <dbReference type="ChEBI" id="CHEBI:58502"/>
        <dbReference type="ChEBI" id="CHEBI:456216"/>
        <dbReference type="EC" id="2.7.1.156"/>
    </reaction>
</comment>
<keyword evidence="15 19" id="KW-0342">GTP-binding</keyword>
<evidence type="ECO:0000256" key="16">
    <source>
        <dbReference type="ARBA" id="ARBA00029570"/>
    </source>
</evidence>
<feature type="binding site" evidence="19">
    <location>
        <begin position="15"/>
        <end position="22"/>
    </location>
    <ligand>
        <name>GTP</name>
        <dbReference type="ChEBI" id="CHEBI:37565"/>
    </ligand>
</feature>
<feature type="binding site" evidence="19">
    <location>
        <begin position="40"/>
        <end position="42"/>
    </location>
    <ligand>
        <name>GTP</name>
        <dbReference type="ChEBI" id="CHEBI:37565"/>
    </ligand>
</feature>
<feature type="binding site" evidence="19">
    <location>
        <position position="68"/>
    </location>
    <ligand>
        <name>GTP</name>
        <dbReference type="ChEBI" id="CHEBI:37565"/>
    </ligand>
</feature>
<evidence type="ECO:0000256" key="3">
    <source>
        <dbReference type="ARBA" id="ARBA00001522"/>
    </source>
</evidence>
<dbReference type="InterPro" id="IPR003203">
    <property type="entry name" value="CobU/CobP"/>
</dbReference>
<evidence type="ECO:0000256" key="7">
    <source>
        <dbReference type="ARBA" id="ARBA00007490"/>
    </source>
</evidence>
<comment type="catalytic activity">
    <reaction evidence="2">
        <text>adenosylcob(III)inamide phosphate + GTP + H(+) = adenosylcob(III)inamide-GDP + diphosphate</text>
        <dbReference type="Rhea" id="RHEA:22712"/>
        <dbReference type="ChEBI" id="CHEBI:15378"/>
        <dbReference type="ChEBI" id="CHEBI:33019"/>
        <dbReference type="ChEBI" id="CHEBI:37565"/>
        <dbReference type="ChEBI" id="CHEBI:58502"/>
        <dbReference type="ChEBI" id="CHEBI:60487"/>
        <dbReference type="EC" id="2.7.7.62"/>
    </reaction>
</comment>
<evidence type="ECO:0000256" key="1">
    <source>
        <dbReference type="ARBA" id="ARBA00000312"/>
    </source>
</evidence>
<comment type="pathway">
    <text evidence="5">Cofactor biosynthesis; adenosylcobalamin biosynthesis; adenosylcobalamin from cob(II)yrinate a,c-diamide: step 6/7.</text>
</comment>
<comment type="function">
    <text evidence="4">Catalyzes ATP-dependent phosphorylation of adenosylcobinamide and addition of GMP to adenosylcobinamide phosphate.</text>
</comment>
<evidence type="ECO:0000313" key="20">
    <source>
        <dbReference type="EMBL" id="OQA61020.1"/>
    </source>
</evidence>
<protein>
    <recommendedName>
        <fullName evidence="16">Adenosylcobinamide kinase</fullName>
        <ecNumber evidence="8">2.7.1.156</ecNumber>
        <ecNumber evidence="9">2.7.7.62</ecNumber>
    </recommendedName>
    <alternativeName>
        <fullName evidence="17">Adenosylcobinamide-phosphate guanylyltransferase</fullName>
    </alternativeName>
</protein>
<proteinExistence type="inferred from homology"/>
<evidence type="ECO:0000256" key="19">
    <source>
        <dbReference type="PIRSR" id="PIRSR006135-2"/>
    </source>
</evidence>
<dbReference type="GO" id="GO:0008820">
    <property type="term" value="F:cobinamide phosphate guanylyltransferase activity"/>
    <property type="evidence" value="ECO:0007669"/>
    <property type="project" value="UniProtKB-EC"/>
</dbReference>
<dbReference type="GO" id="GO:0009236">
    <property type="term" value="P:cobalamin biosynthetic process"/>
    <property type="evidence" value="ECO:0007669"/>
    <property type="project" value="UniProtKB-UniPathway"/>
</dbReference>
<dbReference type="Proteomes" id="UP000485569">
    <property type="component" value="Unassembled WGS sequence"/>
</dbReference>
<evidence type="ECO:0000256" key="5">
    <source>
        <dbReference type="ARBA" id="ARBA00004692"/>
    </source>
</evidence>
<dbReference type="GO" id="GO:0043752">
    <property type="term" value="F:adenosylcobinamide kinase activity"/>
    <property type="evidence" value="ECO:0007669"/>
    <property type="project" value="UniProtKB-EC"/>
</dbReference>
<dbReference type="SUPFAM" id="SSF52540">
    <property type="entry name" value="P-loop containing nucleoside triphosphate hydrolases"/>
    <property type="match status" value="1"/>
</dbReference>
<evidence type="ECO:0000256" key="8">
    <source>
        <dbReference type="ARBA" id="ARBA00012016"/>
    </source>
</evidence>
<dbReference type="AlphaFoldDB" id="A0A1V5T2N8"/>
<evidence type="ECO:0000256" key="11">
    <source>
        <dbReference type="ARBA" id="ARBA00022679"/>
    </source>
</evidence>
<keyword evidence="14" id="KW-0067">ATP-binding</keyword>
<name>A0A1V5T2N8_9BACT</name>
<keyword evidence="10" id="KW-0169">Cobalamin biosynthesis</keyword>
<gene>
    <name evidence="20" type="primary">cobP</name>
    <name evidence="20" type="ORF">BWY41_00414</name>
</gene>
<dbReference type="InterPro" id="IPR027417">
    <property type="entry name" value="P-loop_NTPase"/>
</dbReference>
<evidence type="ECO:0000256" key="6">
    <source>
        <dbReference type="ARBA" id="ARBA00005159"/>
    </source>
</evidence>
<evidence type="ECO:0000256" key="18">
    <source>
        <dbReference type="PIRSR" id="PIRSR006135-1"/>
    </source>
</evidence>
<evidence type="ECO:0000256" key="15">
    <source>
        <dbReference type="ARBA" id="ARBA00023134"/>
    </source>
</evidence>
<comment type="similarity">
    <text evidence="7">Belongs to the CobU/CobP family.</text>
</comment>
<keyword evidence="13" id="KW-0418">Kinase</keyword>
<comment type="catalytic activity">
    <reaction evidence="3">
        <text>adenosylcob(III)inamide + GTP = adenosylcob(III)inamide phosphate + GDP + H(+)</text>
        <dbReference type="Rhea" id="RHEA:15765"/>
        <dbReference type="ChEBI" id="CHEBI:2480"/>
        <dbReference type="ChEBI" id="CHEBI:15378"/>
        <dbReference type="ChEBI" id="CHEBI:37565"/>
        <dbReference type="ChEBI" id="CHEBI:58189"/>
        <dbReference type="ChEBI" id="CHEBI:58502"/>
        <dbReference type="EC" id="2.7.1.156"/>
    </reaction>
</comment>
<dbReference type="NCBIfam" id="NF004469">
    <property type="entry name" value="PRK05800.1"/>
    <property type="match status" value="1"/>
</dbReference>
<evidence type="ECO:0000256" key="2">
    <source>
        <dbReference type="ARBA" id="ARBA00000711"/>
    </source>
</evidence>
<feature type="active site" description="GMP-histidine intermediate" evidence="18">
    <location>
        <position position="56"/>
    </location>
</feature>
<evidence type="ECO:0000256" key="4">
    <source>
        <dbReference type="ARBA" id="ARBA00003889"/>
    </source>
</evidence>
<dbReference type="Pfam" id="PF02283">
    <property type="entry name" value="CobU"/>
    <property type="match status" value="1"/>
</dbReference>
<dbReference type="GO" id="GO:0005524">
    <property type="term" value="F:ATP binding"/>
    <property type="evidence" value="ECO:0007669"/>
    <property type="project" value="UniProtKB-KW"/>
</dbReference>